<gene>
    <name evidence="2" type="ORF">AVDCRST_MAG89-5359</name>
</gene>
<feature type="coiled-coil region" evidence="1">
    <location>
        <begin position="34"/>
        <end position="61"/>
    </location>
</feature>
<reference evidence="2" key="1">
    <citation type="submission" date="2020-02" db="EMBL/GenBank/DDBJ databases">
        <authorList>
            <person name="Meier V. D."/>
        </authorList>
    </citation>
    <scope>NUCLEOTIDE SEQUENCE</scope>
    <source>
        <strain evidence="2">AVDCRST_MAG89</strain>
    </source>
</reference>
<evidence type="ECO:0000313" key="2">
    <source>
        <dbReference type="EMBL" id="CAA9380666.1"/>
    </source>
</evidence>
<protein>
    <recommendedName>
        <fullName evidence="3">DUF4254 domain-containing protein</fullName>
    </recommendedName>
</protein>
<sequence>MNESIGTLIARLAETNVELWHEEDKARVDDDHQVAAAKRAVDKLNQRRNDLIERIDEAVMDAVRAARGGTDG</sequence>
<evidence type="ECO:0008006" key="3">
    <source>
        <dbReference type="Google" id="ProtNLM"/>
    </source>
</evidence>
<dbReference type="Pfam" id="PF14063">
    <property type="entry name" value="DUF4254"/>
    <property type="match status" value="1"/>
</dbReference>
<keyword evidence="1" id="KW-0175">Coiled coil</keyword>
<accession>A0A6J4N800</accession>
<organism evidence="2">
    <name type="scientific">uncultured Gemmatimonadota bacterium</name>
    <dbReference type="NCBI Taxonomy" id="203437"/>
    <lineage>
        <taxon>Bacteria</taxon>
        <taxon>Pseudomonadati</taxon>
        <taxon>Gemmatimonadota</taxon>
        <taxon>environmental samples</taxon>
    </lineage>
</organism>
<dbReference type="InterPro" id="IPR025350">
    <property type="entry name" value="DUF4254"/>
</dbReference>
<evidence type="ECO:0000256" key="1">
    <source>
        <dbReference type="SAM" id="Coils"/>
    </source>
</evidence>
<name>A0A6J4N800_9BACT</name>
<dbReference type="AlphaFoldDB" id="A0A6J4N800"/>
<proteinExistence type="predicted"/>
<dbReference type="EMBL" id="CADCTV010001122">
    <property type="protein sequence ID" value="CAA9380666.1"/>
    <property type="molecule type" value="Genomic_DNA"/>
</dbReference>